<feature type="domain" description="HTH lysR-type" evidence="5">
    <location>
        <begin position="1"/>
        <end position="61"/>
    </location>
</feature>
<evidence type="ECO:0000256" key="1">
    <source>
        <dbReference type="ARBA" id="ARBA00009437"/>
    </source>
</evidence>
<dbReference type="PROSITE" id="PS50931">
    <property type="entry name" value="HTH_LYSR"/>
    <property type="match status" value="1"/>
</dbReference>
<gene>
    <name evidence="6" type="ORF">ACED39_06375</name>
</gene>
<dbReference type="PANTHER" id="PTHR30537:SF32">
    <property type="entry name" value="HTH-TYPE TRANSCRIPTIONAL REGULATOR DSDC"/>
    <property type="match status" value="1"/>
</dbReference>
<evidence type="ECO:0000256" key="3">
    <source>
        <dbReference type="ARBA" id="ARBA00023125"/>
    </source>
</evidence>
<evidence type="ECO:0000256" key="2">
    <source>
        <dbReference type="ARBA" id="ARBA00023015"/>
    </source>
</evidence>
<dbReference type="InterPro" id="IPR036390">
    <property type="entry name" value="WH_DNA-bd_sf"/>
</dbReference>
<reference evidence="6 7" key="1">
    <citation type="submission" date="2024-06" db="EMBL/GenBank/DDBJ databases">
        <authorList>
            <person name="Steensen K."/>
            <person name="Seneca J."/>
            <person name="Bartlau N."/>
            <person name="Yu A.X."/>
            <person name="Polz M.F."/>
        </authorList>
    </citation>
    <scope>NUCLEOTIDE SEQUENCE [LARGE SCALE GENOMIC DNA]</scope>
    <source>
        <strain evidence="6 7">1F146</strain>
    </source>
</reference>
<dbReference type="EMBL" id="JBGOOS010000006">
    <property type="protein sequence ID" value="MEZ8208398.1"/>
    <property type="molecule type" value="Genomic_DNA"/>
</dbReference>
<keyword evidence="4" id="KW-0804">Transcription</keyword>
<dbReference type="SUPFAM" id="SSF46785">
    <property type="entry name" value="Winged helix' DNA-binding domain"/>
    <property type="match status" value="1"/>
</dbReference>
<dbReference type="Gene3D" id="1.10.10.10">
    <property type="entry name" value="Winged helix-like DNA-binding domain superfamily/Winged helix DNA-binding domain"/>
    <property type="match status" value="1"/>
</dbReference>
<dbReference type="Pfam" id="PF03466">
    <property type="entry name" value="LysR_substrate"/>
    <property type="match status" value="1"/>
</dbReference>
<evidence type="ECO:0000259" key="5">
    <source>
        <dbReference type="PROSITE" id="PS50931"/>
    </source>
</evidence>
<dbReference type="InterPro" id="IPR036388">
    <property type="entry name" value="WH-like_DNA-bd_sf"/>
</dbReference>
<dbReference type="CDD" id="cd08432">
    <property type="entry name" value="PBP2_GcdR_TrpI_HvrB_AmpR_like"/>
    <property type="match status" value="1"/>
</dbReference>
<dbReference type="InterPro" id="IPR005119">
    <property type="entry name" value="LysR_subst-bd"/>
</dbReference>
<evidence type="ECO:0000313" key="7">
    <source>
        <dbReference type="Proteomes" id="UP001569151"/>
    </source>
</evidence>
<accession>A0ABV4MFT7</accession>
<proteinExistence type="inferred from homology"/>
<dbReference type="Gene3D" id="3.40.190.10">
    <property type="entry name" value="Periplasmic binding protein-like II"/>
    <property type="match status" value="2"/>
</dbReference>
<keyword evidence="7" id="KW-1185">Reference proteome</keyword>
<name>A0ABV4MFT7_9VIBR</name>
<keyword evidence="3" id="KW-0238">DNA-binding</keyword>
<comment type="similarity">
    <text evidence="1">Belongs to the LysR transcriptional regulatory family.</text>
</comment>
<organism evidence="6 7">
    <name type="scientific">Vibrio bivalvicida</name>
    <dbReference type="NCBI Taxonomy" id="1276888"/>
    <lineage>
        <taxon>Bacteria</taxon>
        <taxon>Pseudomonadati</taxon>
        <taxon>Pseudomonadota</taxon>
        <taxon>Gammaproteobacteria</taxon>
        <taxon>Vibrionales</taxon>
        <taxon>Vibrionaceae</taxon>
        <taxon>Vibrio</taxon>
        <taxon>Vibrio oreintalis group</taxon>
    </lineage>
</organism>
<dbReference type="RefSeq" id="WP_371718220.1">
    <property type="nucleotide sequence ID" value="NZ_JBGOOF010000007.1"/>
</dbReference>
<dbReference type="Pfam" id="PF00126">
    <property type="entry name" value="HTH_1"/>
    <property type="match status" value="1"/>
</dbReference>
<protein>
    <submittedName>
        <fullName evidence="6">LysR substrate-binding domain-containing protein</fullName>
    </submittedName>
</protein>
<dbReference type="Proteomes" id="UP001569151">
    <property type="component" value="Unassembled WGS sequence"/>
</dbReference>
<evidence type="ECO:0000256" key="4">
    <source>
        <dbReference type="ARBA" id="ARBA00023163"/>
    </source>
</evidence>
<dbReference type="InterPro" id="IPR000847">
    <property type="entry name" value="LysR_HTH_N"/>
</dbReference>
<dbReference type="InterPro" id="IPR058163">
    <property type="entry name" value="LysR-type_TF_proteobact-type"/>
</dbReference>
<dbReference type="SUPFAM" id="SSF53850">
    <property type="entry name" value="Periplasmic binding protein-like II"/>
    <property type="match status" value="1"/>
</dbReference>
<comment type="caution">
    <text evidence="6">The sequence shown here is derived from an EMBL/GenBank/DDBJ whole genome shotgun (WGS) entry which is preliminary data.</text>
</comment>
<evidence type="ECO:0000313" key="6">
    <source>
        <dbReference type="EMBL" id="MEZ8208398.1"/>
    </source>
</evidence>
<keyword evidence="2" id="KW-0805">Transcription regulation</keyword>
<dbReference type="PANTHER" id="PTHR30537">
    <property type="entry name" value="HTH-TYPE TRANSCRIPTIONAL REGULATOR"/>
    <property type="match status" value="1"/>
</dbReference>
<sequence>MKSTLLHGVNLICIVARHQSLTSAAKELNLTLGAVSQQLQQIEQRLGFSVFERHARGIRLTDQGKKLVDATCHHFAAIEENVFQLTQVSERKQIRLKLTPSFAFKWLVPRLENFHKLYPDIQIHTFAEGALVDSDKRNFDIAIDYGPLPYKHSEAELLMEEMLLPVMSREYFSVHPKLVEGSSGWEGVTLLHDVMPWHGAQKDYEWLYWTSQQQLDFETNRGHFFNRTDMAMSAAEAGVGVALARVALLGDEIEQGKLVAPFTAIEANAGYFVITHIDDPYTRLFKKWLREQVKGNETFSANSVSKK</sequence>